<name>A0A066RLX3_9GAMM</name>
<dbReference type="RefSeq" id="WP_051642221.1">
    <property type="nucleotide sequence ID" value="NZ_JAGSGC010000026.1"/>
</dbReference>
<dbReference type="Gene3D" id="1.20.81.30">
    <property type="entry name" value="Type II secretion system (T2SS), domain F"/>
    <property type="match status" value="1"/>
</dbReference>
<evidence type="ECO:0000256" key="3">
    <source>
        <dbReference type="ARBA" id="ARBA00022692"/>
    </source>
</evidence>
<evidence type="ECO:0000313" key="8">
    <source>
        <dbReference type="EMBL" id="KDM90121.1"/>
    </source>
</evidence>
<keyword evidence="4 6" id="KW-1133">Transmembrane helix</keyword>
<feature type="transmembrane region" description="Helical" evidence="6">
    <location>
        <begin position="6"/>
        <end position="26"/>
    </location>
</feature>
<dbReference type="PANTHER" id="PTHR35007:SF2">
    <property type="entry name" value="PILUS ASSEMBLE PROTEIN"/>
    <property type="match status" value="1"/>
</dbReference>
<feature type="transmembrane region" description="Helical" evidence="6">
    <location>
        <begin position="91"/>
        <end position="109"/>
    </location>
</feature>
<sequence length="299" mass="33465">MTITAYLIIASLVCTLSGVGLIFWSLKLQKARHVEENLAKSLGKPRAGERVIRRGQWLWGKTKRSHASYLQDILEMMRKAGYISNREQTLCVFRLAAVWCAIQLVFASQLIHADATLNQKISLMVVSALGTAYLVIQWLKKKAAKRSRIIEEELIIGLQVMKILWDVGLSLESLLRTLTRELSELTPELNKELRLALSKIEAGQERASVFSEIARVNDSSGMQDLLTMLAQVSETGGNMSASLNQLSMLLQDRRRTQLQEKVTKLSGKMSVVMMIFLFPALFVVLAGPGFMALIQSLSR</sequence>
<proteinExistence type="predicted"/>
<evidence type="ECO:0000256" key="4">
    <source>
        <dbReference type="ARBA" id="ARBA00022989"/>
    </source>
</evidence>
<dbReference type="InterPro" id="IPR042094">
    <property type="entry name" value="T2SS_GspF_sf"/>
</dbReference>
<feature type="transmembrane region" description="Helical" evidence="6">
    <location>
        <begin position="271"/>
        <end position="294"/>
    </location>
</feature>
<dbReference type="Pfam" id="PF00482">
    <property type="entry name" value="T2SSF"/>
    <property type="match status" value="1"/>
</dbReference>
<evidence type="ECO:0000256" key="2">
    <source>
        <dbReference type="ARBA" id="ARBA00022475"/>
    </source>
</evidence>
<reference evidence="8 9" key="1">
    <citation type="submission" date="2014-04" db="EMBL/GenBank/DDBJ databases">
        <title>Draft genome sequence of Photobacterium halotolerans S2753: a solonamide, ngercheumicin and holomycin producer.</title>
        <authorList>
            <person name="Machado H.R."/>
            <person name="Gram L."/>
        </authorList>
    </citation>
    <scope>NUCLEOTIDE SEQUENCE [LARGE SCALE GENOMIC DNA]</scope>
    <source>
        <strain evidence="8 9">S2753</strain>
    </source>
</reference>
<feature type="domain" description="Type II secretion system protein GspF" evidence="7">
    <location>
        <begin position="160"/>
        <end position="285"/>
    </location>
</feature>
<organism evidence="8 9">
    <name type="scientific">Photobacterium galatheae</name>
    <dbReference type="NCBI Taxonomy" id="1654360"/>
    <lineage>
        <taxon>Bacteria</taxon>
        <taxon>Pseudomonadati</taxon>
        <taxon>Pseudomonadota</taxon>
        <taxon>Gammaproteobacteria</taxon>
        <taxon>Vibrionales</taxon>
        <taxon>Vibrionaceae</taxon>
        <taxon>Photobacterium</taxon>
    </lineage>
</organism>
<dbReference type="GO" id="GO:0005886">
    <property type="term" value="C:plasma membrane"/>
    <property type="evidence" value="ECO:0007669"/>
    <property type="project" value="UniProtKB-SubCell"/>
</dbReference>
<keyword evidence="2" id="KW-1003">Cell membrane</keyword>
<dbReference type="InterPro" id="IPR018076">
    <property type="entry name" value="T2SS_GspF_dom"/>
</dbReference>
<protein>
    <recommendedName>
        <fullName evidence="7">Type II secretion system protein GspF domain-containing protein</fullName>
    </recommendedName>
</protein>
<accession>A0A066RLX3</accession>
<evidence type="ECO:0000256" key="6">
    <source>
        <dbReference type="SAM" id="Phobius"/>
    </source>
</evidence>
<evidence type="ECO:0000259" key="7">
    <source>
        <dbReference type="Pfam" id="PF00482"/>
    </source>
</evidence>
<evidence type="ECO:0000256" key="5">
    <source>
        <dbReference type="ARBA" id="ARBA00023136"/>
    </source>
</evidence>
<dbReference type="Proteomes" id="UP000027192">
    <property type="component" value="Unassembled WGS sequence"/>
</dbReference>
<dbReference type="AlphaFoldDB" id="A0A066RLX3"/>
<dbReference type="EMBL" id="JMIB01000038">
    <property type="protein sequence ID" value="KDM90121.1"/>
    <property type="molecule type" value="Genomic_DNA"/>
</dbReference>
<feature type="transmembrane region" description="Helical" evidence="6">
    <location>
        <begin position="121"/>
        <end position="139"/>
    </location>
</feature>
<keyword evidence="5 6" id="KW-0472">Membrane</keyword>
<keyword evidence="3 6" id="KW-0812">Transmembrane</keyword>
<dbReference type="PANTHER" id="PTHR35007">
    <property type="entry name" value="INTEGRAL MEMBRANE PROTEIN-RELATED"/>
    <property type="match status" value="1"/>
</dbReference>
<evidence type="ECO:0000313" key="9">
    <source>
        <dbReference type="Proteomes" id="UP000027192"/>
    </source>
</evidence>
<dbReference type="OrthoDB" id="8534919at2"/>
<gene>
    <name evidence="8" type="ORF">EA58_19500</name>
</gene>
<dbReference type="STRING" id="1654360.EA58_19500"/>
<keyword evidence="9" id="KW-1185">Reference proteome</keyword>
<evidence type="ECO:0000256" key="1">
    <source>
        <dbReference type="ARBA" id="ARBA00004651"/>
    </source>
</evidence>
<comment type="caution">
    <text evidence="8">The sequence shown here is derived from an EMBL/GenBank/DDBJ whole genome shotgun (WGS) entry which is preliminary data.</text>
</comment>
<comment type="subcellular location">
    <subcellularLocation>
        <location evidence="1">Cell membrane</location>
        <topology evidence="1">Multi-pass membrane protein</topology>
    </subcellularLocation>
</comment>